<proteinExistence type="predicted"/>
<accession>A0ABW5X7F2</accession>
<protein>
    <submittedName>
        <fullName evidence="1">Uncharacterized protein</fullName>
    </submittedName>
</protein>
<dbReference type="Proteomes" id="UP001597438">
    <property type="component" value="Unassembled WGS sequence"/>
</dbReference>
<name>A0ABW5X7F2_9FLAO</name>
<keyword evidence="2" id="KW-1185">Reference proteome</keyword>
<evidence type="ECO:0000313" key="2">
    <source>
        <dbReference type="Proteomes" id="UP001597438"/>
    </source>
</evidence>
<sequence>MKKILLAILVIVIAFIALTYFSARSTDKNFETCTIKNLDDLDKLDLKKHDSVLVALSTLYEGNFLKNMMQGENYRKTWAVPVKLPVANLDTLKGGLEVIKKGGGKQTHSLKLLSKDGIMYTLRSVNKDPKKLIPDVAKDLYLENIIVDGISGQHPYGAILAASLANIAEVPHTSPKMYFVPKQNALKKYNDKFGDRIYLLEFETESKKNWTPLPNISGIVETDKLQELKSTLKNRLHIDKAALIRARLFDLLIGDWDRHAEQWGWAIQKNGEKTIAIPIPGDRDNAFFKLDGIIPEIVTNKNIEPLVRPFEMDIDYMPGLVYPFDIYFLKGASEELFVKEAENLQSLLNNRSIDEAFKVWPKEISALDQEEIADKLKNRRVNLVKYAREFHEIIEEQPYLTAALKGSEKLEISESLIKCFECAAEE</sequence>
<comment type="caution">
    <text evidence="1">The sequence shown here is derived from an EMBL/GenBank/DDBJ whole genome shotgun (WGS) entry which is preliminary data.</text>
</comment>
<dbReference type="EMBL" id="JBHUOJ010000032">
    <property type="protein sequence ID" value="MFD2834447.1"/>
    <property type="molecule type" value="Genomic_DNA"/>
</dbReference>
<organism evidence="1 2">
    <name type="scientific">Christiangramia antarctica</name>
    <dbReference type="NCBI Taxonomy" id="2058158"/>
    <lineage>
        <taxon>Bacteria</taxon>
        <taxon>Pseudomonadati</taxon>
        <taxon>Bacteroidota</taxon>
        <taxon>Flavobacteriia</taxon>
        <taxon>Flavobacteriales</taxon>
        <taxon>Flavobacteriaceae</taxon>
        <taxon>Christiangramia</taxon>
    </lineage>
</organism>
<dbReference type="RefSeq" id="WP_251738929.1">
    <property type="nucleotide sequence ID" value="NZ_JBHUOJ010000032.1"/>
</dbReference>
<evidence type="ECO:0000313" key="1">
    <source>
        <dbReference type="EMBL" id="MFD2834447.1"/>
    </source>
</evidence>
<gene>
    <name evidence="1" type="ORF">ACFSYS_14235</name>
</gene>
<reference evidence="2" key="1">
    <citation type="journal article" date="2019" name="Int. J. Syst. Evol. Microbiol.">
        <title>The Global Catalogue of Microorganisms (GCM) 10K type strain sequencing project: providing services to taxonomists for standard genome sequencing and annotation.</title>
        <authorList>
            <consortium name="The Broad Institute Genomics Platform"/>
            <consortium name="The Broad Institute Genome Sequencing Center for Infectious Disease"/>
            <person name="Wu L."/>
            <person name="Ma J."/>
        </authorList>
    </citation>
    <scope>NUCLEOTIDE SEQUENCE [LARGE SCALE GENOMIC DNA]</scope>
    <source>
        <strain evidence="2">KCTC 52925</strain>
    </source>
</reference>